<evidence type="ECO:0000313" key="1">
    <source>
        <dbReference type="EMBL" id="DAF94298.1"/>
    </source>
</evidence>
<proteinExistence type="predicted"/>
<organism evidence="1">
    <name type="scientific">Myoviridae sp. ctu2j3</name>
    <dbReference type="NCBI Taxonomy" id="2825197"/>
    <lineage>
        <taxon>Viruses</taxon>
        <taxon>Duplodnaviria</taxon>
        <taxon>Heunggongvirae</taxon>
        <taxon>Uroviricota</taxon>
        <taxon>Caudoviricetes</taxon>
    </lineage>
</organism>
<protein>
    <submittedName>
        <fullName evidence="1">Uncharacterized protein</fullName>
    </submittedName>
</protein>
<sequence>MNDDQQLLAERVGDDDAWTLTVTGPETDSEDGESEDRLYALYATPVRNGYWNTQITLAAVELGSGEGDEDIEFSDEIYTVFAYSSPEREDGINEILCGMLQILQVHNVDNPVDLVHRYGGHVRGRSVNRFAAPDTH</sequence>
<dbReference type="EMBL" id="BK016090">
    <property type="protein sequence ID" value="DAF94113.1"/>
    <property type="molecule type" value="Genomic_DNA"/>
</dbReference>
<reference evidence="1" key="1">
    <citation type="journal article" date="2021" name="Proc. Natl. Acad. Sci. U.S.A.">
        <title>A Catalog of Tens of Thousands of Viruses from Human Metagenomes Reveals Hidden Associations with Chronic Diseases.</title>
        <authorList>
            <person name="Tisza M.J."/>
            <person name="Buck C.B."/>
        </authorList>
    </citation>
    <scope>NUCLEOTIDE SEQUENCE</scope>
    <source>
        <strain evidence="1">Ctu2j3</strain>
    </source>
</reference>
<name>A0A8S5UIS3_9CAUD</name>
<accession>A0A8S5UIS3</accession>
<dbReference type="EMBL" id="BK016090">
    <property type="protein sequence ID" value="DAF94298.1"/>
    <property type="molecule type" value="Genomic_DNA"/>
</dbReference>